<keyword evidence="2" id="KW-1185">Reference proteome</keyword>
<evidence type="ECO:0000313" key="2">
    <source>
        <dbReference type="Proteomes" id="UP000775213"/>
    </source>
</evidence>
<reference evidence="1 2" key="1">
    <citation type="journal article" date="2021" name="Hortic Res">
        <title>Chromosome-scale assembly of the Dendrobium chrysotoxum genome enhances the understanding of orchid evolution.</title>
        <authorList>
            <person name="Zhang Y."/>
            <person name="Zhang G.Q."/>
            <person name="Zhang D."/>
            <person name="Liu X.D."/>
            <person name="Xu X.Y."/>
            <person name="Sun W.H."/>
            <person name="Yu X."/>
            <person name="Zhu X."/>
            <person name="Wang Z.W."/>
            <person name="Zhao X."/>
            <person name="Zhong W.Y."/>
            <person name="Chen H."/>
            <person name="Yin W.L."/>
            <person name="Huang T."/>
            <person name="Niu S.C."/>
            <person name="Liu Z.J."/>
        </authorList>
    </citation>
    <scope>NUCLEOTIDE SEQUENCE [LARGE SCALE GENOMIC DNA]</scope>
    <source>
        <strain evidence="1">Lindl</strain>
    </source>
</reference>
<dbReference type="Proteomes" id="UP000775213">
    <property type="component" value="Unassembled WGS sequence"/>
</dbReference>
<comment type="caution">
    <text evidence="1">The sequence shown here is derived from an EMBL/GenBank/DDBJ whole genome shotgun (WGS) entry which is preliminary data.</text>
</comment>
<protein>
    <submittedName>
        <fullName evidence="1">Uncharacterized protein</fullName>
    </submittedName>
</protein>
<sequence>MTMDTSDDFTKNIERCQGLVYMRSAMEVKTPRSSVRGMGGNNASNVHQTWDANVCDHSRMPFYSLILISCCCTFRSIGTTKCIMEIQKSSEAMKLAQV</sequence>
<dbReference type="AlphaFoldDB" id="A0AAV7H7U3"/>
<accession>A0AAV7H7U3</accession>
<organism evidence="1 2">
    <name type="scientific">Dendrobium chrysotoxum</name>
    <name type="common">Orchid</name>
    <dbReference type="NCBI Taxonomy" id="161865"/>
    <lineage>
        <taxon>Eukaryota</taxon>
        <taxon>Viridiplantae</taxon>
        <taxon>Streptophyta</taxon>
        <taxon>Embryophyta</taxon>
        <taxon>Tracheophyta</taxon>
        <taxon>Spermatophyta</taxon>
        <taxon>Magnoliopsida</taxon>
        <taxon>Liliopsida</taxon>
        <taxon>Asparagales</taxon>
        <taxon>Orchidaceae</taxon>
        <taxon>Epidendroideae</taxon>
        <taxon>Malaxideae</taxon>
        <taxon>Dendrobiinae</taxon>
        <taxon>Dendrobium</taxon>
    </lineage>
</organism>
<gene>
    <name evidence="1" type="ORF">IEQ34_008160</name>
</gene>
<evidence type="ECO:0000313" key="1">
    <source>
        <dbReference type="EMBL" id="KAH0463578.1"/>
    </source>
</evidence>
<proteinExistence type="predicted"/>
<dbReference type="EMBL" id="JAGFBR010000008">
    <property type="protein sequence ID" value="KAH0463578.1"/>
    <property type="molecule type" value="Genomic_DNA"/>
</dbReference>
<name>A0AAV7H7U3_DENCH</name>